<feature type="domain" description="Response regulatory" evidence="7">
    <location>
        <begin position="80"/>
        <end position="194"/>
    </location>
</feature>
<feature type="modified residue" description="4-aspartylphosphate" evidence="5">
    <location>
        <position position="129"/>
    </location>
</feature>
<comment type="catalytic activity">
    <reaction evidence="1">
        <text>ATP + protein L-histidine = ADP + protein N-phospho-L-histidine.</text>
        <dbReference type="EC" id="2.7.13.3"/>
    </reaction>
</comment>
<dbReference type="GO" id="GO:0000155">
    <property type="term" value="F:phosphorelay sensor kinase activity"/>
    <property type="evidence" value="ECO:0007669"/>
    <property type="project" value="TreeGrafter"/>
</dbReference>
<dbReference type="EC" id="2.7.13.3" evidence="2"/>
<evidence type="ECO:0000259" key="7">
    <source>
        <dbReference type="PROSITE" id="PS50110"/>
    </source>
</evidence>
<dbReference type="PANTHER" id="PTHR43047">
    <property type="entry name" value="TWO-COMPONENT HISTIDINE PROTEIN KINASE"/>
    <property type="match status" value="1"/>
</dbReference>
<dbReference type="GO" id="GO:0005886">
    <property type="term" value="C:plasma membrane"/>
    <property type="evidence" value="ECO:0007669"/>
    <property type="project" value="TreeGrafter"/>
</dbReference>
<keyword evidence="3" id="KW-0808">Transferase</keyword>
<gene>
    <name evidence="8" type="ORF">HY076_05680</name>
</gene>
<feature type="domain" description="Histidine kinase" evidence="6">
    <location>
        <begin position="1"/>
        <end position="57"/>
    </location>
</feature>
<accession>A0A9D6LBP5</accession>
<dbReference type="SUPFAM" id="SSF55874">
    <property type="entry name" value="ATPase domain of HSP90 chaperone/DNA topoisomerase II/histidine kinase"/>
    <property type="match status" value="1"/>
</dbReference>
<dbReference type="EMBL" id="JACQAY010000178">
    <property type="protein sequence ID" value="MBI3539744.1"/>
    <property type="molecule type" value="Genomic_DNA"/>
</dbReference>
<dbReference type="Gene3D" id="3.40.50.2300">
    <property type="match status" value="1"/>
</dbReference>
<evidence type="ECO:0000256" key="2">
    <source>
        <dbReference type="ARBA" id="ARBA00012438"/>
    </source>
</evidence>
<keyword evidence="5" id="KW-0597">Phosphoprotein</keyword>
<keyword evidence="4" id="KW-0418">Kinase</keyword>
<dbReference type="InterPro" id="IPR005467">
    <property type="entry name" value="His_kinase_dom"/>
</dbReference>
<evidence type="ECO:0000256" key="3">
    <source>
        <dbReference type="ARBA" id="ARBA00022679"/>
    </source>
</evidence>
<dbReference type="InterPro" id="IPR036890">
    <property type="entry name" value="HATPase_C_sf"/>
</dbReference>
<dbReference type="SMART" id="SM00448">
    <property type="entry name" value="REC"/>
    <property type="match status" value="1"/>
</dbReference>
<protein>
    <recommendedName>
        <fullName evidence="2">histidine kinase</fullName>
        <ecNumber evidence="2">2.7.13.3</ecNumber>
    </recommendedName>
</protein>
<dbReference type="AlphaFoldDB" id="A0A9D6LBP5"/>
<dbReference type="PRINTS" id="PR00344">
    <property type="entry name" value="BCTRLSENSOR"/>
</dbReference>
<evidence type="ECO:0000259" key="6">
    <source>
        <dbReference type="PROSITE" id="PS50109"/>
    </source>
</evidence>
<dbReference type="PROSITE" id="PS50109">
    <property type="entry name" value="HIS_KIN"/>
    <property type="match status" value="1"/>
</dbReference>
<dbReference type="SUPFAM" id="SSF52172">
    <property type="entry name" value="CheY-like"/>
    <property type="match status" value="1"/>
</dbReference>
<reference evidence="8" key="1">
    <citation type="submission" date="2020-07" db="EMBL/GenBank/DDBJ databases">
        <title>Huge and variable diversity of episymbiotic CPR bacteria and DPANN archaea in groundwater ecosystems.</title>
        <authorList>
            <person name="He C.Y."/>
            <person name="Keren R."/>
            <person name="Whittaker M."/>
            <person name="Farag I.F."/>
            <person name="Doudna J."/>
            <person name="Cate J.H.D."/>
            <person name="Banfield J.F."/>
        </authorList>
    </citation>
    <scope>NUCLEOTIDE SEQUENCE</scope>
    <source>
        <strain evidence="8">NC_groundwater_928_Pr1_S-0.2um_72_17</strain>
    </source>
</reference>
<dbReference type="Proteomes" id="UP000807850">
    <property type="component" value="Unassembled WGS sequence"/>
</dbReference>
<dbReference type="PANTHER" id="PTHR43047:SF72">
    <property type="entry name" value="OSMOSENSING HISTIDINE PROTEIN KINASE SLN1"/>
    <property type="match status" value="1"/>
</dbReference>
<organism evidence="8 9">
    <name type="scientific">Eiseniibacteriota bacterium</name>
    <dbReference type="NCBI Taxonomy" id="2212470"/>
    <lineage>
        <taxon>Bacteria</taxon>
        <taxon>Candidatus Eiseniibacteriota</taxon>
    </lineage>
</organism>
<evidence type="ECO:0000256" key="5">
    <source>
        <dbReference type="PROSITE-ProRule" id="PRU00169"/>
    </source>
</evidence>
<dbReference type="Gene3D" id="3.30.565.10">
    <property type="entry name" value="Histidine kinase-like ATPase, C-terminal domain"/>
    <property type="match status" value="1"/>
</dbReference>
<comment type="caution">
    <text evidence="8">The sequence shown here is derived from an EMBL/GenBank/DDBJ whole genome shotgun (WGS) entry which is preliminary data.</text>
</comment>
<dbReference type="InterPro" id="IPR003594">
    <property type="entry name" value="HATPase_dom"/>
</dbReference>
<sequence>ETLRRAFEPFFTTKGVGGTGLGLSMVYGIVQRHDGTLDAKSTPGAGTRITLEFPRAEDGVAPAAPAETVRLAGEDPRALDVMVVDDEPAVRELVMDILTALGHEVTGYESAEAALREFRPGRFDLVLTDLGMPGMNGWQLSQRLRESDGDVTIYFVTGWGEELNADQVRRAGADGVIGKPFSIDDLDAVTRRAAEPRAA</sequence>
<evidence type="ECO:0000313" key="9">
    <source>
        <dbReference type="Proteomes" id="UP000807850"/>
    </source>
</evidence>
<name>A0A9D6LBP5_UNCEI</name>
<dbReference type="InterPro" id="IPR004358">
    <property type="entry name" value="Sig_transdc_His_kin-like_C"/>
</dbReference>
<dbReference type="GO" id="GO:0009927">
    <property type="term" value="F:histidine phosphotransfer kinase activity"/>
    <property type="evidence" value="ECO:0007669"/>
    <property type="project" value="TreeGrafter"/>
</dbReference>
<dbReference type="InterPro" id="IPR001789">
    <property type="entry name" value="Sig_transdc_resp-reg_receiver"/>
</dbReference>
<proteinExistence type="predicted"/>
<dbReference type="PROSITE" id="PS50110">
    <property type="entry name" value="RESPONSE_REGULATORY"/>
    <property type="match status" value="1"/>
</dbReference>
<evidence type="ECO:0000313" key="8">
    <source>
        <dbReference type="EMBL" id="MBI3539744.1"/>
    </source>
</evidence>
<feature type="non-terminal residue" evidence="8">
    <location>
        <position position="1"/>
    </location>
</feature>
<dbReference type="Pfam" id="PF00072">
    <property type="entry name" value="Response_reg"/>
    <property type="match status" value="1"/>
</dbReference>
<evidence type="ECO:0000256" key="1">
    <source>
        <dbReference type="ARBA" id="ARBA00000085"/>
    </source>
</evidence>
<dbReference type="Pfam" id="PF02518">
    <property type="entry name" value="HATPase_c"/>
    <property type="match status" value="1"/>
</dbReference>
<evidence type="ECO:0000256" key="4">
    <source>
        <dbReference type="ARBA" id="ARBA00022777"/>
    </source>
</evidence>
<dbReference type="InterPro" id="IPR011006">
    <property type="entry name" value="CheY-like_superfamily"/>
</dbReference>
<dbReference type="CDD" id="cd00156">
    <property type="entry name" value="REC"/>
    <property type="match status" value="1"/>
</dbReference>